<organism evidence="2 3">
    <name type="scientific">Neodothiora populina</name>
    <dbReference type="NCBI Taxonomy" id="2781224"/>
    <lineage>
        <taxon>Eukaryota</taxon>
        <taxon>Fungi</taxon>
        <taxon>Dikarya</taxon>
        <taxon>Ascomycota</taxon>
        <taxon>Pezizomycotina</taxon>
        <taxon>Dothideomycetes</taxon>
        <taxon>Dothideomycetidae</taxon>
        <taxon>Dothideales</taxon>
        <taxon>Dothioraceae</taxon>
        <taxon>Neodothiora</taxon>
    </lineage>
</organism>
<protein>
    <submittedName>
        <fullName evidence="2">Uncharacterized protein</fullName>
    </submittedName>
</protein>
<accession>A0ABR3PA48</accession>
<dbReference type="Proteomes" id="UP001562354">
    <property type="component" value="Unassembled WGS sequence"/>
</dbReference>
<evidence type="ECO:0000313" key="2">
    <source>
        <dbReference type="EMBL" id="KAL1303044.1"/>
    </source>
</evidence>
<dbReference type="RefSeq" id="XP_069199319.1">
    <property type="nucleotide sequence ID" value="XM_069347745.1"/>
</dbReference>
<feature type="chain" id="PRO_5045516604" evidence="1">
    <location>
        <begin position="24"/>
        <end position="88"/>
    </location>
</feature>
<dbReference type="EMBL" id="JBFMKM010000012">
    <property type="protein sequence ID" value="KAL1303044.1"/>
    <property type="molecule type" value="Genomic_DNA"/>
</dbReference>
<gene>
    <name evidence="2" type="ORF">AAFC00_003355</name>
</gene>
<keyword evidence="3" id="KW-1185">Reference proteome</keyword>
<evidence type="ECO:0000313" key="3">
    <source>
        <dbReference type="Proteomes" id="UP001562354"/>
    </source>
</evidence>
<dbReference type="GeneID" id="95977056"/>
<name>A0ABR3PA48_9PEZI</name>
<feature type="signal peptide" evidence="1">
    <location>
        <begin position="1"/>
        <end position="23"/>
    </location>
</feature>
<comment type="caution">
    <text evidence="2">The sequence shown here is derived from an EMBL/GenBank/DDBJ whole genome shotgun (WGS) entry which is preliminary data.</text>
</comment>
<reference evidence="2 3" key="1">
    <citation type="submission" date="2024-07" db="EMBL/GenBank/DDBJ databases">
        <title>Draft sequence of the Neodothiora populina.</title>
        <authorList>
            <person name="Drown D.D."/>
            <person name="Schuette U.S."/>
            <person name="Buechlein A.B."/>
            <person name="Rusch D.R."/>
            <person name="Winton L.W."/>
            <person name="Adams G.A."/>
        </authorList>
    </citation>
    <scope>NUCLEOTIDE SEQUENCE [LARGE SCALE GENOMIC DNA]</scope>
    <source>
        <strain evidence="2 3">CPC 39397</strain>
    </source>
</reference>
<keyword evidence="1" id="KW-0732">Signal</keyword>
<proteinExistence type="predicted"/>
<sequence length="88" mass="9277">MFKMKFITLLPAIIGLLVASGEATHKLGSSCSGKDIGTYGCSDDECTVIKCSTSGNGNYYWELAESCISMKCENGACNAAYPKDSCTA</sequence>
<evidence type="ECO:0000256" key="1">
    <source>
        <dbReference type="SAM" id="SignalP"/>
    </source>
</evidence>